<dbReference type="GO" id="GO:0006506">
    <property type="term" value="P:GPI anchor biosynthetic process"/>
    <property type="evidence" value="ECO:0007669"/>
    <property type="project" value="InterPro"/>
</dbReference>
<keyword evidence="1" id="KW-1133">Transmembrane helix</keyword>
<feature type="transmembrane region" description="Helical" evidence="1">
    <location>
        <begin position="484"/>
        <end position="509"/>
    </location>
</feature>
<dbReference type="PANTHER" id="PTHR21329:SF3">
    <property type="entry name" value="PHOSPHATIDYLINOSITOL N-ACETYLGLUCOSAMINYLTRANSFERASE SUBUNIT Q"/>
    <property type="match status" value="1"/>
</dbReference>
<keyword evidence="1" id="KW-0472">Membrane</keyword>
<organism evidence="2 3">
    <name type="scientific">Torulaspora globosa</name>
    <dbReference type="NCBI Taxonomy" id="48254"/>
    <lineage>
        <taxon>Eukaryota</taxon>
        <taxon>Fungi</taxon>
        <taxon>Dikarya</taxon>
        <taxon>Ascomycota</taxon>
        <taxon>Saccharomycotina</taxon>
        <taxon>Saccharomycetes</taxon>
        <taxon>Saccharomycetales</taxon>
        <taxon>Saccharomycetaceae</taxon>
        <taxon>Torulaspora</taxon>
    </lineage>
</organism>
<dbReference type="OrthoDB" id="70250at2759"/>
<sequence length="613" mass="71257">MAGYVFWPQHLSGRKYDEDGCDGLKAVGLKLRGTDWVVVDVVPSRKLNGIELTMPYFIIAHKRVMDLKWEFEDEFCSVIEFKVPNQRLLQFFSLDRISLSLPEKEVETGDSVLVSKNVVKLWGHPRYQAHDRRLRQTLSLLNLFRTHEKAFHEKYPHIGQRTEDLSTRVLNLIRVQYKKSAIWRILCHLGLFLTVIVCQVSLYTYNALNWRGVKLVAFSAMAQQIDLRCQQTCYFPVQYLRINMNMTLRKAVPRFRTYSEASANLRKDLPSNYYPDYIRFYNTVWLFLNDISFGLIFAAFLFEWSERLTRLLSKIIEFFLYDILKTVTSSLANNPLGIKLNEELARFLSDLFLWIIEFSHANLIQPLVKPENLSIFLRLVGNLGCCFGGAFAFSVILDFFSILTLHIYVFYHISGKIYHWQLQIMKSLFHLFCGKKRNVLRNRVDNNVFELDELLLGTLFFIILVFLAPTVLAFYYSFTAFRLTTIFIQIGIESVIALLNHFPLFALLLRLKDPRRIPGGISIELKDDSSRLELKNKPLSVGSMFTPYLALIHQMKDTYFSTRTVKQVLLGEPLAMHRNNLYQLLYSSLPSKPIEIATIYDKLSALLSSGKDL</sequence>
<dbReference type="Pfam" id="PF05024">
    <property type="entry name" value="Gpi1"/>
    <property type="match status" value="1"/>
</dbReference>
<dbReference type="AlphaFoldDB" id="A0A7H9HKJ9"/>
<evidence type="ECO:0000256" key="1">
    <source>
        <dbReference type="SAM" id="Phobius"/>
    </source>
</evidence>
<name>A0A7H9HKJ9_9SACH</name>
<keyword evidence="1" id="KW-0812">Transmembrane</keyword>
<feature type="transmembrane region" description="Helical" evidence="1">
    <location>
        <begin position="417"/>
        <end position="433"/>
    </location>
</feature>
<dbReference type="InterPro" id="IPR007720">
    <property type="entry name" value="PigQ/GPI1"/>
</dbReference>
<dbReference type="Proteomes" id="UP000510647">
    <property type="component" value="Chromosome 1"/>
</dbReference>
<accession>A0A7H9HKJ9</accession>
<feature type="transmembrane region" description="Helical" evidence="1">
    <location>
        <begin position="454"/>
        <end position="478"/>
    </location>
</feature>
<proteinExistence type="predicted"/>
<feature type="transmembrane region" description="Helical" evidence="1">
    <location>
        <begin position="181"/>
        <end position="205"/>
    </location>
</feature>
<reference evidence="2 3" key="1">
    <citation type="submission" date="2020-06" db="EMBL/GenBank/DDBJ databases">
        <title>The yeast mating-type switching endonuclease HO is a domesticated member of an unorthodox homing genetic element family.</title>
        <authorList>
            <person name="Coughlan A.Y."/>
            <person name="Lombardi L."/>
            <person name="Braun-Galleani S."/>
            <person name="Martos A.R."/>
            <person name="Galeote V."/>
            <person name="Bigey F."/>
            <person name="Dequin S."/>
            <person name="Byrne K.P."/>
            <person name="Wolfe K.H."/>
        </authorList>
    </citation>
    <scope>NUCLEOTIDE SEQUENCE [LARGE SCALE GENOMIC DNA]</scope>
    <source>
        <strain evidence="2 3">CBS2947</strain>
    </source>
</reference>
<evidence type="ECO:0000313" key="3">
    <source>
        <dbReference type="Proteomes" id="UP000510647"/>
    </source>
</evidence>
<keyword evidence="3" id="KW-1185">Reference proteome</keyword>
<protein>
    <recommendedName>
        <fullName evidence="4">Gpi1-domain-containing protein</fullName>
    </recommendedName>
</protein>
<dbReference type="PANTHER" id="PTHR21329">
    <property type="entry name" value="PHOSPHATIDYLINOSITOL N-ACETYLGLUCOSAMINYLTRANSFERASE SUBUNIT Q-RELATED"/>
    <property type="match status" value="1"/>
</dbReference>
<dbReference type="EMBL" id="CP059267">
    <property type="protein sequence ID" value="QLQ77886.1"/>
    <property type="molecule type" value="Genomic_DNA"/>
</dbReference>
<evidence type="ECO:0000313" key="2">
    <source>
        <dbReference type="EMBL" id="QLQ77886.1"/>
    </source>
</evidence>
<feature type="transmembrane region" description="Helical" evidence="1">
    <location>
        <begin position="379"/>
        <end position="411"/>
    </location>
</feature>
<evidence type="ECO:0008006" key="4">
    <source>
        <dbReference type="Google" id="ProtNLM"/>
    </source>
</evidence>
<feature type="transmembrane region" description="Helical" evidence="1">
    <location>
        <begin position="284"/>
        <end position="304"/>
    </location>
</feature>
<gene>
    <name evidence="2" type="ORF">HG537_0A01330</name>
</gene>
<dbReference type="GO" id="GO:0016020">
    <property type="term" value="C:membrane"/>
    <property type="evidence" value="ECO:0007669"/>
    <property type="project" value="InterPro"/>
</dbReference>
<dbReference type="GO" id="GO:0005783">
    <property type="term" value="C:endoplasmic reticulum"/>
    <property type="evidence" value="ECO:0007669"/>
    <property type="project" value="TreeGrafter"/>
</dbReference>